<dbReference type="KEGG" id="vg:14697576"/>
<dbReference type="RefSeq" id="YP_007517853.1">
    <property type="nucleotide sequence ID" value="NC_020483.1"/>
</dbReference>
<dbReference type="GeneID" id="14697576"/>
<sequence>MALVKYNNNSISAVTSTGLPDDSLVPIKTLTASSSATLSFVHGTDGVVLDSTYPIYKFKFIDIHPSVDAANLEFNMSVDGGSNYNVAKTSTAFYAYHTESGSAAALAYDGNLDLAQGTGFQKLLENVGTDNDQCGAGTLTIFNPSSDTFVKHFMFRGMRNGAYEYAVDYHIAGYGNTTSAVNAIQFKMHSGNIDSGKIKLYGIKDS</sequence>
<name>M1HMC5_9CAUD</name>
<protein>
    <submittedName>
        <fullName evidence="1">Uncharacterized protein</fullName>
    </submittedName>
</protein>
<dbReference type="Proteomes" id="UP000011295">
    <property type="component" value="Segment"/>
</dbReference>
<organism evidence="1 2">
    <name type="scientific">Pelagibacter phage HTVC019P</name>
    <dbReference type="NCBI Taxonomy" id="1283079"/>
    <lineage>
        <taxon>Viruses</taxon>
        <taxon>Duplodnaviria</taxon>
        <taxon>Heunggongvirae</taxon>
        <taxon>Uroviricota</taxon>
        <taxon>Caudoviricetes</taxon>
        <taxon>Autographivirales</taxon>
        <taxon>Pelagivirus</taxon>
        <taxon>Pelagivirus HTVC019P</taxon>
    </lineage>
</organism>
<dbReference type="EMBL" id="KC465901">
    <property type="protein sequence ID" value="AGE60623.1"/>
    <property type="molecule type" value="Genomic_DNA"/>
</dbReference>
<proteinExistence type="predicted"/>
<accession>M1HMC5</accession>
<dbReference type="OrthoDB" id="32037at10239"/>
<evidence type="ECO:0000313" key="2">
    <source>
        <dbReference type="Proteomes" id="UP000011295"/>
    </source>
</evidence>
<keyword evidence="2" id="KW-1185">Reference proteome</keyword>
<evidence type="ECO:0000313" key="1">
    <source>
        <dbReference type="EMBL" id="AGE60623.1"/>
    </source>
</evidence>
<reference evidence="1 2" key="1">
    <citation type="journal article" date="2013" name="Nature">
        <title>Abundant SAR11 viruses in the ocean.</title>
        <authorList>
            <person name="Zhao Y."/>
            <person name="Temperton B."/>
            <person name="Thrash J.C."/>
            <person name="Schwalbach M.S."/>
            <person name="Vergin K.L."/>
            <person name="Landry Z.C."/>
            <person name="Ellisman M."/>
            <person name="Deerinck T."/>
            <person name="Sullivan M.B."/>
            <person name="Giovannoni S.J."/>
        </authorList>
    </citation>
    <scope>NUCLEOTIDE SEQUENCE [LARGE SCALE GENOMIC DNA]</scope>
</reference>